<sequence length="200" mass="22072">MTPTEALEAIGRALQNSNQFTGGSYINHLGDWEHGDAGLKQPVVVIQPVGRIRSDAHDSDLVGYTTDANGDRTGRIFQADWEMEVQLDIYVAGGNPNLDEKQLGHDLETALLPFDSKRQLSKFPDGDGGVVDAITHFRVGEGRPEPDTGGEMTARRWRQDLMVHFHDQATTTDDQITTVATANSDEMETGDSDDELVWNY</sequence>
<evidence type="ECO:0000313" key="2">
    <source>
        <dbReference type="Proteomes" id="UP001268864"/>
    </source>
</evidence>
<dbReference type="Proteomes" id="UP001268864">
    <property type="component" value="Unassembled WGS sequence"/>
</dbReference>
<dbReference type="EMBL" id="JAMQOS010000010">
    <property type="protein sequence ID" value="MDS0284673.1"/>
    <property type="molecule type" value="Genomic_DNA"/>
</dbReference>
<accession>A0ABU2FV97</accession>
<dbReference type="RefSeq" id="WP_310902339.1">
    <property type="nucleotide sequence ID" value="NZ_JAMQOS010000010.1"/>
</dbReference>
<gene>
    <name evidence="1" type="ORF">NDI86_21465</name>
</gene>
<organism evidence="1 2">
    <name type="scientific">Haloarcula onubensis</name>
    <dbReference type="NCBI Taxonomy" id="2950539"/>
    <lineage>
        <taxon>Archaea</taxon>
        <taxon>Methanobacteriati</taxon>
        <taxon>Methanobacteriota</taxon>
        <taxon>Stenosarchaea group</taxon>
        <taxon>Halobacteria</taxon>
        <taxon>Halobacteriales</taxon>
        <taxon>Haloarculaceae</taxon>
        <taxon>Haloarcula</taxon>
    </lineage>
</organism>
<protein>
    <submittedName>
        <fullName evidence="1">Uncharacterized protein</fullName>
    </submittedName>
</protein>
<evidence type="ECO:0000313" key="1">
    <source>
        <dbReference type="EMBL" id="MDS0284673.1"/>
    </source>
</evidence>
<comment type="caution">
    <text evidence="1">The sequence shown here is derived from an EMBL/GenBank/DDBJ whole genome shotgun (WGS) entry which is preliminary data.</text>
</comment>
<proteinExistence type="predicted"/>
<reference evidence="1 2" key="1">
    <citation type="submission" date="2022-06" db="EMBL/GenBank/DDBJ databases">
        <title>Halomicroarcula sp. a new haloarchaeum isolate from saline soil.</title>
        <authorList>
            <person name="Strakova D."/>
            <person name="Galisteo C."/>
            <person name="Sanchez-Porro C."/>
            <person name="Ventosa A."/>
        </authorList>
    </citation>
    <scope>NUCLEOTIDE SEQUENCE [LARGE SCALE GENOMIC DNA]</scope>
    <source>
        <strain evidence="1 2">S3CR25-11</strain>
    </source>
</reference>
<name>A0ABU2FV97_9EURY</name>
<keyword evidence="2" id="KW-1185">Reference proteome</keyword>